<accession>A0ABW2NH16</accession>
<feature type="transmembrane region" description="Helical" evidence="1">
    <location>
        <begin position="7"/>
        <end position="23"/>
    </location>
</feature>
<proteinExistence type="predicted"/>
<reference evidence="3" key="1">
    <citation type="journal article" date="2019" name="Int. J. Syst. Evol. Microbiol.">
        <title>The Global Catalogue of Microorganisms (GCM) 10K type strain sequencing project: providing services to taxonomists for standard genome sequencing and annotation.</title>
        <authorList>
            <consortium name="The Broad Institute Genomics Platform"/>
            <consortium name="The Broad Institute Genome Sequencing Center for Infectious Disease"/>
            <person name="Wu L."/>
            <person name="Ma J."/>
        </authorList>
    </citation>
    <scope>NUCLEOTIDE SEQUENCE [LARGE SCALE GENOMIC DNA]</scope>
    <source>
        <strain evidence="3">JCM 4738</strain>
    </source>
</reference>
<feature type="transmembrane region" description="Helical" evidence="1">
    <location>
        <begin position="306"/>
        <end position="328"/>
    </location>
</feature>
<comment type="caution">
    <text evidence="2">The sequence shown here is derived from an EMBL/GenBank/DDBJ whole genome shotgun (WGS) entry which is preliminary data.</text>
</comment>
<evidence type="ECO:0000313" key="3">
    <source>
        <dbReference type="Proteomes" id="UP001596483"/>
    </source>
</evidence>
<feature type="transmembrane region" description="Helical" evidence="1">
    <location>
        <begin position="236"/>
        <end position="254"/>
    </location>
</feature>
<dbReference type="RefSeq" id="WP_157296130.1">
    <property type="nucleotide sequence ID" value="NZ_JBHTCT010000026.1"/>
</dbReference>
<keyword evidence="3" id="KW-1185">Reference proteome</keyword>
<feature type="transmembrane region" description="Helical" evidence="1">
    <location>
        <begin position="170"/>
        <end position="188"/>
    </location>
</feature>
<feature type="transmembrane region" description="Helical" evidence="1">
    <location>
        <begin position="260"/>
        <end position="280"/>
    </location>
</feature>
<keyword evidence="1" id="KW-1133">Transmembrane helix</keyword>
<feature type="transmembrane region" description="Helical" evidence="1">
    <location>
        <begin position="340"/>
        <end position="370"/>
    </location>
</feature>
<evidence type="ECO:0000313" key="2">
    <source>
        <dbReference type="EMBL" id="MFC7365225.1"/>
    </source>
</evidence>
<feature type="transmembrane region" description="Helical" evidence="1">
    <location>
        <begin position="194"/>
        <end position="215"/>
    </location>
</feature>
<gene>
    <name evidence="2" type="ORF">ACFQQH_08865</name>
</gene>
<feature type="transmembrane region" description="Helical" evidence="1">
    <location>
        <begin position="427"/>
        <end position="446"/>
    </location>
</feature>
<feature type="transmembrane region" description="Helical" evidence="1">
    <location>
        <begin position="82"/>
        <end position="100"/>
    </location>
</feature>
<name>A0ABW2NH16_9BACL</name>
<organism evidence="2 3">
    <name type="scientific">Bhargavaea changchunensis</name>
    <dbReference type="NCBI Taxonomy" id="2134037"/>
    <lineage>
        <taxon>Bacteria</taxon>
        <taxon>Bacillati</taxon>
        <taxon>Bacillota</taxon>
        <taxon>Bacilli</taxon>
        <taxon>Bacillales</taxon>
        <taxon>Caryophanaceae</taxon>
        <taxon>Bhargavaea</taxon>
    </lineage>
</organism>
<keyword evidence="1" id="KW-0472">Membrane</keyword>
<dbReference type="Proteomes" id="UP001596483">
    <property type="component" value="Unassembled WGS sequence"/>
</dbReference>
<sequence>MKTWSNFIVLFMIVLFLVSQILTLTFLDWTLSGLSLIVMLISLIYSRQLPKWFSTVMIAIGSLILLNQQAGWDVWEEALTKNMPIVCLIIVAPILSIPIRQGKYDEAIFSLVATFKGSITLFFSFLLMLFNFIGPITNLGSIHIIHSMMNQLKLSKEFLAKVYTRGFSSINTWSPYFASVLLVIYYLDIPITRFLPYGLLLSFFQILLSTVLFSLREAPSMTVCLPDASTAVRGRKLTELSLVFAGLIGVIITLEPVVRVGVSVLVTITLMVFSVLWSVLQKRFKGFLKDMDEFRSNILPRQSNEISLFFSAGFFSVVLSGTAVADHLNLIWEQLADVSVFLLILFTIVLISAFAFIGIHQIVVVSSILASVSPVMISIDDITFAMILLSAWAIGSVVSPVAPMNVISSNLLKVNVYRVILKWNLRYAILLIGIHTMLIYVVHLLLAV</sequence>
<keyword evidence="1" id="KW-0812">Transmembrane</keyword>
<feature type="transmembrane region" description="Helical" evidence="1">
    <location>
        <begin position="52"/>
        <end position="70"/>
    </location>
</feature>
<dbReference type="EMBL" id="JBHTCT010000026">
    <property type="protein sequence ID" value="MFC7365225.1"/>
    <property type="molecule type" value="Genomic_DNA"/>
</dbReference>
<evidence type="ECO:0000256" key="1">
    <source>
        <dbReference type="SAM" id="Phobius"/>
    </source>
</evidence>
<protein>
    <submittedName>
        <fullName evidence="2">Uncharacterized protein</fullName>
    </submittedName>
</protein>
<feature type="transmembrane region" description="Helical" evidence="1">
    <location>
        <begin position="382"/>
        <end position="407"/>
    </location>
</feature>